<keyword evidence="2" id="KW-0479">Metal-binding</keyword>
<keyword evidence="3 6" id="KW-0378">Hydrolase</keyword>
<dbReference type="InterPro" id="IPR011013">
    <property type="entry name" value="Gal_mutarotase_sf_dom"/>
</dbReference>
<feature type="domain" description="Glycoside hydrolase family 38 central" evidence="5">
    <location>
        <begin position="281"/>
        <end position="353"/>
    </location>
</feature>
<dbReference type="PANTHER" id="PTHR46017:SF2">
    <property type="entry name" value="MANNOSYLGLYCERATE HYDROLASE"/>
    <property type="match status" value="1"/>
</dbReference>
<dbReference type="Pfam" id="PF01074">
    <property type="entry name" value="Glyco_hydro_38N"/>
    <property type="match status" value="1"/>
</dbReference>
<dbReference type="Proteomes" id="UP000241421">
    <property type="component" value="Unassembled WGS sequence"/>
</dbReference>
<dbReference type="GO" id="GO:0006013">
    <property type="term" value="P:mannose metabolic process"/>
    <property type="evidence" value="ECO:0007669"/>
    <property type="project" value="InterPro"/>
</dbReference>
<dbReference type="GO" id="GO:0046872">
    <property type="term" value="F:metal ion binding"/>
    <property type="evidence" value="ECO:0007669"/>
    <property type="project" value="UniProtKB-KW"/>
</dbReference>
<dbReference type="GO" id="GO:0004559">
    <property type="term" value="F:alpha-mannosidase activity"/>
    <property type="evidence" value="ECO:0007669"/>
    <property type="project" value="InterPro"/>
</dbReference>
<name>A0A2U2HFA0_9BURK</name>
<dbReference type="EMBL" id="PXWF02000292">
    <property type="protein sequence ID" value="PWF42718.1"/>
    <property type="molecule type" value="Genomic_DNA"/>
</dbReference>
<evidence type="ECO:0000256" key="1">
    <source>
        <dbReference type="ARBA" id="ARBA00009792"/>
    </source>
</evidence>
<dbReference type="GO" id="GO:0030246">
    <property type="term" value="F:carbohydrate binding"/>
    <property type="evidence" value="ECO:0007669"/>
    <property type="project" value="InterPro"/>
</dbReference>
<dbReference type="InterPro" id="IPR037094">
    <property type="entry name" value="Glyco_hydro_38_cen_sf"/>
</dbReference>
<keyword evidence="7" id="KW-1185">Reference proteome</keyword>
<dbReference type="InterPro" id="IPR015341">
    <property type="entry name" value="Glyco_hydro_38_cen"/>
</dbReference>
<dbReference type="AlphaFoldDB" id="A0A2U2HFA0"/>
<dbReference type="Pfam" id="PF09261">
    <property type="entry name" value="Alpha-mann_mid"/>
    <property type="match status" value="1"/>
</dbReference>
<evidence type="ECO:0000256" key="4">
    <source>
        <dbReference type="ARBA" id="ARBA00023295"/>
    </source>
</evidence>
<evidence type="ECO:0000313" key="7">
    <source>
        <dbReference type="Proteomes" id="UP000241421"/>
    </source>
</evidence>
<dbReference type="SUPFAM" id="SSF74650">
    <property type="entry name" value="Galactose mutarotase-like"/>
    <property type="match status" value="1"/>
</dbReference>
<dbReference type="GO" id="GO:0009313">
    <property type="term" value="P:oligosaccharide catabolic process"/>
    <property type="evidence" value="ECO:0007669"/>
    <property type="project" value="TreeGrafter"/>
</dbReference>
<evidence type="ECO:0000259" key="5">
    <source>
        <dbReference type="SMART" id="SM00872"/>
    </source>
</evidence>
<dbReference type="PANTHER" id="PTHR46017">
    <property type="entry name" value="ALPHA-MANNOSIDASE 2C1"/>
    <property type="match status" value="1"/>
</dbReference>
<evidence type="ECO:0000256" key="3">
    <source>
        <dbReference type="ARBA" id="ARBA00022801"/>
    </source>
</evidence>
<sequence>MSITDNSIPVSVVVQTHWDREWYLTHQSFIARLLHVMDKVCAQLESGQLHSFMFDGQTAALEDLLANCEPKLAARVRRLAADKRIMLGPWYVMADQFLCSGEALMRNLEIGIADAEASGNCQRVGYLPDTFGHISQMPQMLRHFGIGSAVMWRGTDSADSEFDWHAPDGSVAGTVFLTQGYYQHPFNVEQWRASLTAYLDQVRPRSLGGPLLLTQGGDHLAPNEALAGRIAAYNGAQQQYHLEQSTLEAYVGGALAASAGRRQAVHGELRQNAQVFVLPDVLSTRRYLKRLNQAAEDKLIGVVEPLLAQLASSGDYPAAYLEQTWRLLLQQQAHDSICGCSIDAVHDEMVTRYALLDDRMDALIERASAGAGLIALSLHDGHAQGPFGDDSSFTLFNPLPKTIDDWHEHALFLKGEAATALSIAGPSGEAIEHAVLAVAPHSILRSPLDDFPDRIEGHLYQIALRCGLKGMAALACTAASAAAAPDQAPLAAAIENAFMRIALDDGELTWTDKASGETVHAPLAIYSELDAGDSYNFSPPPARQGTLQTRFTFESAVDHGAVQELNLKIEMRVPAGLDAQRGGADGATVLNTGTLRLRLWQHSDMADCRLDWHNQARDQRTRLLLPLSGQVASTGSDSAFSWEQRPVVYAQYPALPSRTEMPVAVNPTYSAVMAGTLAFCHRAMQEYEVIRQAGRQYLGVTMVRSVGWLSRRDLVTRGVGAGPDIATPGAQCIGHERFEFRFGRAGAPEQVLSNAQALRRPPVLLRGHSANWRAPVEVGAGALQFSALRIRGDAQELRVWNPTTAPLALDLGETGWVRVLDDDNALIKPHAIATFRRPV</sequence>
<dbReference type="RefSeq" id="WP_106759548.1">
    <property type="nucleotide sequence ID" value="NZ_PXWF02000292.1"/>
</dbReference>
<evidence type="ECO:0000256" key="2">
    <source>
        <dbReference type="ARBA" id="ARBA00022723"/>
    </source>
</evidence>
<dbReference type="Gene3D" id="3.20.110.10">
    <property type="entry name" value="Glycoside hydrolase 38, N terminal domain"/>
    <property type="match status" value="1"/>
</dbReference>
<dbReference type="Gene3D" id="1.20.1270.50">
    <property type="entry name" value="Glycoside hydrolase family 38, central domain"/>
    <property type="match status" value="1"/>
</dbReference>
<comment type="similarity">
    <text evidence="1">Belongs to the glycosyl hydrolase 38 family.</text>
</comment>
<dbReference type="InterPro" id="IPR028995">
    <property type="entry name" value="Glyco_hydro_57/38_cen_sf"/>
</dbReference>
<comment type="caution">
    <text evidence="6">The sequence shown here is derived from an EMBL/GenBank/DDBJ whole genome shotgun (WGS) entry which is preliminary data.</text>
</comment>
<proteinExistence type="inferred from homology"/>
<dbReference type="InterPro" id="IPR011330">
    <property type="entry name" value="Glyco_hydro/deAcase_b/a-brl"/>
</dbReference>
<dbReference type="InterPro" id="IPR027291">
    <property type="entry name" value="Glyco_hydro_38_N_sf"/>
</dbReference>
<gene>
    <name evidence="6" type="ORF">C7C56_022265</name>
</gene>
<protein>
    <submittedName>
        <fullName evidence="6">Glycoside hydrolase family 38</fullName>
    </submittedName>
</protein>
<organism evidence="6 7">
    <name type="scientific">Massilia glaciei</name>
    <dbReference type="NCBI Taxonomy" id="1524097"/>
    <lineage>
        <taxon>Bacteria</taxon>
        <taxon>Pseudomonadati</taxon>
        <taxon>Pseudomonadota</taxon>
        <taxon>Betaproteobacteria</taxon>
        <taxon>Burkholderiales</taxon>
        <taxon>Oxalobacteraceae</taxon>
        <taxon>Telluria group</taxon>
        <taxon>Massilia</taxon>
    </lineage>
</organism>
<dbReference type="SUPFAM" id="SSF88713">
    <property type="entry name" value="Glycoside hydrolase/deacetylase"/>
    <property type="match status" value="1"/>
</dbReference>
<keyword evidence="4" id="KW-0326">Glycosidase</keyword>
<dbReference type="Gene3D" id="2.70.98.30">
    <property type="entry name" value="Golgi alpha-mannosidase II, domain 4"/>
    <property type="match status" value="1"/>
</dbReference>
<dbReference type="OrthoDB" id="9764050at2"/>
<dbReference type="SUPFAM" id="SSF88688">
    <property type="entry name" value="Families 57/38 glycoside transferase middle domain"/>
    <property type="match status" value="1"/>
</dbReference>
<dbReference type="InterPro" id="IPR000602">
    <property type="entry name" value="Glyco_hydro_38_N"/>
</dbReference>
<dbReference type="SMART" id="SM00872">
    <property type="entry name" value="Alpha-mann_mid"/>
    <property type="match status" value="1"/>
</dbReference>
<evidence type="ECO:0000313" key="6">
    <source>
        <dbReference type="EMBL" id="PWF42718.1"/>
    </source>
</evidence>
<accession>A0A2U2HFA0</accession>
<reference evidence="6 7" key="1">
    <citation type="submission" date="2018-04" db="EMBL/GenBank/DDBJ databases">
        <title>Massilia violaceinigra sp. nov., a novel purple-pigmented bacterium isolated from Tianshan glacier, Xinjiang, China.</title>
        <authorList>
            <person name="Wang H."/>
        </authorList>
    </citation>
    <scope>NUCLEOTIDE SEQUENCE [LARGE SCALE GENOMIC DNA]</scope>
    <source>
        <strain evidence="6 7">B448-2</strain>
    </source>
</reference>